<gene>
    <name evidence="1" type="ORF">F5876DRAFT_70467</name>
</gene>
<organism evidence="1 2">
    <name type="scientific">Lentinula aff. lateritia</name>
    <dbReference type="NCBI Taxonomy" id="2804960"/>
    <lineage>
        <taxon>Eukaryota</taxon>
        <taxon>Fungi</taxon>
        <taxon>Dikarya</taxon>
        <taxon>Basidiomycota</taxon>
        <taxon>Agaricomycotina</taxon>
        <taxon>Agaricomycetes</taxon>
        <taxon>Agaricomycetidae</taxon>
        <taxon>Agaricales</taxon>
        <taxon>Marasmiineae</taxon>
        <taxon>Omphalotaceae</taxon>
        <taxon>Lentinula</taxon>
    </lineage>
</organism>
<protein>
    <submittedName>
        <fullName evidence="1">Uncharacterized protein</fullName>
    </submittedName>
</protein>
<keyword evidence="2" id="KW-1185">Reference proteome</keyword>
<accession>A0ACC1TJ43</accession>
<evidence type="ECO:0000313" key="1">
    <source>
        <dbReference type="EMBL" id="KAJ3804637.1"/>
    </source>
</evidence>
<reference evidence="1" key="1">
    <citation type="submission" date="2022-09" db="EMBL/GenBank/DDBJ databases">
        <title>A Global Phylogenomic Analysis of the Shiitake Genus Lentinula.</title>
        <authorList>
            <consortium name="DOE Joint Genome Institute"/>
            <person name="Sierra-Patev S."/>
            <person name="Min B."/>
            <person name="Naranjo-Ortiz M."/>
            <person name="Looney B."/>
            <person name="Konkel Z."/>
            <person name="Slot J.C."/>
            <person name="Sakamoto Y."/>
            <person name="Steenwyk J.L."/>
            <person name="Rokas A."/>
            <person name="Carro J."/>
            <person name="Camarero S."/>
            <person name="Ferreira P."/>
            <person name="Molpeceres G."/>
            <person name="Ruiz-Duenas F.J."/>
            <person name="Serrano A."/>
            <person name="Henrissat B."/>
            <person name="Drula E."/>
            <person name="Hughes K.W."/>
            <person name="Mata J.L."/>
            <person name="Ishikawa N.K."/>
            <person name="Vargas-Isla R."/>
            <person name="Ushijima S."/>
            <person name="Smith C.A."/>
            <person name="Ahrendt S."/>
            <person name="Andreopoulos W."/>
            <person name="He G."/>
            <person name="Labutti K."/>
            <person name="Lipzen A."/>
            <person name="Ng V."/>
            <person name="Riley R."/>
            <person name="Sandor L."/>
            <person name="Barry K."/>
            <person name="Martinez A.T."/>
            <person name="Xiao Y."/>
            <person name="Gibbons J.G."/>
            <person name="Terashima K."/>
            <person name="Grigoriev I.V."/>
            <person name="Hibbett D.S."/>
        </authorList>
    </citation>
    <scope>NUCLEOTIDE SEQUENCE</scope>
    <source>
        <strain evidence="1">TMI1499</strain>
    </source>
</reference>
<proteinExistence type="predicted"/>
<sequence>MSGNIVYIELRTRNLELSAELRASQKLNSIYENILQSRTVFPPAPPTSTLISSTATHSSTTLASGRLPKIETTFEPLTKEECCNIRFYHEKEWNDYKEQKKDTNEKAPKALGFLQAHDGTYTTGDASRLAQFYQHAKSLFNLFYTLYLDADSWGRMSSEVAGYFYRAMAAEFPELRSCNDGKWKARVYAMNKYPDWKQDYRDQDKLMRDTAMEALHLDAAAKRPKLVHNSSPPRAHRPHKRQKRVLSTSKTVLAISVDSVSKVSKIPNPPLSLPVNEPGSSVPIAVLDTDEDMVTVKSSNIFDTVPPASADLVSATSAPGNIPAESMTYGSEFSSISVLQHQTSQVSPQSDPPVTLASESSSAAMESNQSSSVTALASPEVVMTPSASSSDSATTNDLVDFAPKGFGNICTRANPLYLKLFSFIWSYGTHYFSRAGFRIPSILKPPAPTPTMAPPKPKLTKTKKTDELMVADATSDTLRNLFALEYVKTHACTRAEFGGAWKALGDAGQKPWVLLSRKMRKDGKAKAIDVDE</sequence>
<evidence type="ECO:0000313" key="2">
    <source>
        <dbReference type="Proteomes" id="UP001163835"/>
    </source>
</evidence>
<dbReference type="Proteomes" id="UP001163835">
    <property type="component" value="Unassembled WGS sequence"/>
</dbReference>
<name>A0ACC1TJ43_9AGAR</name>
<dbReference type="EMBL" id="MU795884">
    <property type="protein sequence ID" value="KAJ3804637.1"/>
    <property type="molecule type" value="Genomic_DNA"/>
</dbReference>
<comment type="caution">
    <text evidence="1">The sequence shown here is derived from an EMBL/GenBank/DDBJ whole genome shotgun (WGS) entry which is preliminary data.</text>
</comment>